<comment type="caution">
    <text evidence="3">The sequence shown here is derived from an EMBL/GenBank/DDBJ whole genome shotgun (WGS) entry which is preliminary data.</text>
</comment>
<evidence type="ECO:0000313" key="4">
    <source>
        <dbReference type="Proteomes" id="UP001268651"/>
    </source>
</evidence>
<dbReference type="Pfam" id="PF19089">
    <property type="entry name" value="DUF5777"/>
    <property type="match status" value="1"/>
</dbReference>
<keyword evidence="4" id="KW-1185">Reference proteome</keyword>
<protein>
    <submittedName>
        <fullName evidence="3">DUF5777 family beta-barrel protein</fullName>
    </submittedName>
</protein>
<proteinExistence type="predicted"/>
<dbReference type="InterPro" id="IPR045916">
    <property type="entry name" value="DUF5777"/>
</dbReference>
<dbReference type="Proteomes" id="UP001268651">
    <property type="component" value="Unassembled WGS sequence"/>
</dbReference>
<sequence>MKKLKFILLIVFCCPLVIFSQEDLLREIDTDSVTDNYASAVFKSLKIVNFESTKLVAKKEFMFVVAHRFGSLENGLDTFFGLDDAVTRLNFIYGISDGFNISISRSSYQKIYESALKYRLVQQKEGGFPFTIVGYNSLMINTALEKDNLPKLEFEDRISYATQLLISHKVNTNFSFEIAPTLFHDNYVMLDSQDNTQFALGLGGRHKLGKRWSINADYGIHMNRASDSPFKNPLSIGVDLETGGHVFQMHFTNAQPMNVNGFLGQATGDWGEGDIYFGFNLTRIF</sequence>
<gene>
    <name evidence="3" type="ORF">RXV94_09670</name>
</gene>
<feature type="domain" description="DUF5777" evidence="2">
    <location>
        <begin position="42"/>
        <end position="285"/>
    </location>
</feature>
<keyword evidence="1" id="KW-0732">Signal</keyword>
<organism evidence="3 4">
    <name type="scientific">Gilvirhabdus luticola</name>
    <dbReference type="NCBI Taxonomy" id="3079858"/>
    <lineage>
        <taxon>Bacteria</taxon>
        <taxon>Pseudomonadati</taxon>
        <taxon>Bacteroidota</taxon>
        <taxon>Flavobacteriia</taxon>
        <taxon>Flavobacteriales</taxon>
        <taxon>Flavobacteriaceae</taxon>
        <taxon>Gilvirhabdus</taxon>
    </lineage>
</organism>
<feature type="chain" id="PRO_5045961283" evidence="1">
    <location>
        <begin position="21"/>
        <end position="285"/>
    </location>
</feature>
<evidence type="ECO:0000256" key="1">
    <source>
        <dbReference type="SAM" id="SignalP"/>
    </source>
</evidence>
<dbReference type="EMBL" id="JAWHTF010000005">
    <property type="protein sequence ID" value="MDU8886427.1"/>
    <property type="molecule type" value="Genomic_DNA"/>
</dbReference>
<evidence type="ECO:0000313" key="3">
    <source>
        <dbReference type="EMBL" id="MDU8886427.1"/>
    </source>
</evidence>
<dbReference type="RefSeq" id="WP_316662462.1">
    <property type="nucleotide sequence ID" value="NZ_JAWHTF010000005.1"/>
</dbReference>
<reference evidence="3 4" key="1">
    <citation type="submission" date="2023-10" db="EMBL/GenBank/DDBJ databases">
        <title>Marimonas sp. nov. isolated from tidal mud flat.</title>
        <authorList>
            <person name="Jaincy N.J."/>
            <person name="Srinivasan S."/>
            <person name="Lee S.-S."/>
        </authorList>
    </citation>
    <scope>NUCLEOTIDE SEQUENCE [LARGE SCALE GENOMIC DNA]</scope>
    <source>
        <strain evidence="3 4">MJ-SS3</strain>
    </source>
</reference>
<accession>A0ABU3U7P7</accession>
<evidence type="ECO:0000259" key="2">
    <source>
        <dbReference type="Pfam" id="PF19089"/>
    </source>
</evidence>
<feature type="signal peptide" evidence="1">
    <location>
        <begin position="1"/>
        <end position="20"/>
    </location>
</feature>
<name>A0ABU3U7P7_9FLAO</name>